<feature type="compositionally biased region" description="Basic and acidic residues" evidence="2">
    <location>
        <begin position="202"/>
        <end position="213"/>
    </location>
</feature>
<dbReference type="PANTHER" id="PTHR40130">
    <property type="entry name" value="EXPRESSED PROTEIN"/>
    <property type="match status" value="1"/>
</dbReference>
<dbReference type="OrthoDB" id="3197614at2759"/>
<feature type="compositionally biased region" description="Basic and acidic residues" evidence="2">
    <location>
        <begin position="73"/>
        <end position="87"/>
    </location>
</feature>
<keyword evidence="1" id="KW-0175">Coiled coil</keyword>
<dbReference type="VEuPathDB" id="FungiDB:AAP_00315"/>
<evidence type="ECO:0000313" key="4">
    <source>
        <dbReference type="Proteomes" id="UP000242877"/>
    </source>
</evidence>
<gene>
    <name evidence="3" type="ORF">AAP_00315</name>
</gene>
<reference evidence="3 4" key="1">
    <citation type="journal article" date="2016" name="Genome Biol. Evol.">
        <title>Divergent and convergent evolution of fungal pathogenicity.</title>
        <authorList>
            <person name="Shang Y."/>
            <person name="Xiao G."/>
            <person name="Zheng P."/>
            <person name="Cen K."/>
            <person name="Zhan S."/>
            <person name="Wang C."/>
        </authorList>
    </citation>
    <scope>NUCLEOTIDE SEQUENCE [LARGE SCALE GENOMIC DNA]</scope>
    <source>
        <strain evidence="3 4">ARSEF 7405</strain>
    </source>
</reference>
<dbReference type="AlphaFoldDB" id="A0A168DSA4"/>
<proteinExistence type="predicted"/>
<feature type="compositionally biased region" description="Low complexity" evidence="2">
    <location>
        <begin position="161"/>
        <end position="171"/>
    </location>
</feature>
<evidence type="ECO:0000313" key="3">
    <source>
        <dbReference type="EMBL" id="KZZ98054.1"/>
    </source>
</evidence>
<dbReference type="Gene3D" id="1.20.58.80">
    <property type="entry name" value="Phosphotransferase system, lactose/cellobiose-type IIA subunit"/>
    <property type="match status" value="1"/>
</dbReference>
<dbReference type="Proteomes" id="UP000242877">
    <property type="component" value="Unassembled WGS sequence"/>
</dbReference>
<accession>A0A168DSA4</accession>
<name>A0A168DSA4_9EURO</name>
<feature type="compositionally biased region" description="Polar residues" evidence="2">
    <location>
        <begin position="102"/>
        <end position="114"/>
    </location>
</feature>
<feature type="coiled-coil region" evidence="1">
    <location>
        <begin position="335"/>
        <end position="369"/>
    </location>
</feature>
<feature type="compositionally biased region" description="Low complexity" evidence="2">
    <location>
        <begin position="415"/>
        <end position="428"/>
    </location>
</feature>
<organism evidence="3 4">
    <name type="scientific">Ascosphaera apis ARSEF 7405</name>
    <dbReference type="NCBI Taxonomy" id="392613"/>
    <lineage>
        <taxon>Eukaryota</taxon>
        <taxon>Fungi</taxon>
        <taxon>Dikarya</taxon>
        <taxon>Ascomycota</taxon>
        <taxon>Pezizomycotina</taxon>
        <taxon>Eurotiomycetes</taxon>
        <taxon>Eurotiomycetidae</taxon>
        <taxon>Onygenales</taxon>
        <taxon>Ascosphaeraceae</taxon>
        <taxon>Ascosphaera</taxon>
    </lineage>
</organism>
<feature type="compositionally biased region" description="Basic and acidic residues" evidence="2">
    <location>
        <begin position="137"/>
        <end position="154"/>
    </location>
</feature>
<sequence>MEAASLTQAHIHARNAHAETERSNPVAASEEHDLAAAEFAAAAANCSDAQALRVLHLLEQHHKRLAEVIKFQHEHRNSKPRQDDHLSRSPAASDPPAKTPVSELSDTPSVSTPHANIRGHSRLGRSIASDLASARGIRRENATPARTNDRIAEVHHKRRNPPTSSKSSSTHDASHNALPSRPKPSWAPALEPPGVSNAPEPSRARREASIKADIENDSIDDPFNRFYSSFGGLISKISAPLAFAGLPLGNEPKSTPPTGHNRAASDLSCQSNVPDLTKLLSPAAIRAIKDDNDSKLPVINPMESFYVVPTTGGTMSYAGIVAGKEKRIGPDADPEFELERALKNLREDYDQERRDHEKTRRELKQYIDKWESLKASARSRPRRKTSQESGKSGPHAKSSVMNVVVEEGPQDLTESGSGSVARGVAGRN</sequence>
<dbReference type="EMBL" id="AZGZ01000001">
    <property type="protein sequence ID" value="KZZ98054.1"/>
    <property type="molecule type" value="Genomic_DNA"/>
</dbReference>
<keyword evidence="4" id="KW-1185">Reference proteome</keyword>
<feature type="region of interest" description="Disordered" evidence="2">
    <location>
        <begin position="248"/>
        <end position="267"/>
    </location>
</feature>
<evidence type="ECO:0000256" key="2">
    <source>
        <dbReference type="SAM" id="MobiDB-lite"/>
    </source>
</evidence>
<dbReference type="PANTHER" id="PTHR40130:SF1">
    <property type="entry name" value="SPINDLE POLE BODY-ASSOCIATED PROTEIN CUT12 DOMAIN-CONTAINING PROTEIN"/>
    <property type="match status" value="1"/>
</dbReference>
<comment type="caution">
    <text evidence="3">The sequence shown here is derived from an EMBL/GenBank/DDBJ whole genome shotgun (WGS) entry which is preliminary data.</text>
</comment>
<protein>
    <submittedName>
        <fullName evidence="3">Uncharacterized protein</fullName>
    </submittedName>
</protein>
<evidence type="ECO:0000256" key="1">
    <source>
        <dbReference type="SAM" id="Coils"/>
    </source>
</evidence>
<feature type="region of interest" description="Disordered" evidence="2">
    <location>
        <begin position="371"/>
        <end position="428"/>
    </location>
</feature>
<feature type="region of interest" description="Disordered" evidence="2">
    <location>
        <begin position="73"/>
        <end position="213"/>
    </location>
</feature>
<feature type="region of interest" description="Disordered" evidence="2">
    <location>
        <begin position="1"/>
        <end position="30"/>
    </location>
</feature>